<reference evidence="4 5" key="1">
    <citation type="submission" date="2019-12" db="EMBL/GenBank/DDBJ databases">
        <title>Paraburkholderia acidiphila 7Q-K02 sp. nov and Paraburkholderia acidisoli DHF22 sp. nov., two strains isolated from forest soil.</title>
        <authorList>
            <person name="Gao Z."/>
            <person name="Qiu L."/>
        </authorList>
    </citation>
    <scope>NUCLEOTIDE SEQUENCE [LARGE SCALE GENOMIC DNA]</scope>
    <source>
        <strain evidence="4 5">DHF22</strain>
    </source>
</reference>
<dbReference type="InterPro" id="IPR052155">
    <property type="entry name" value="Biofilm_reg_signaling"/>
</dbReference>
<feature type="transmembrane region" description="Helical" evidence="1">
    <location>
        <begin position="62"/>
        <end position="83"/>
    </location>
</feature>
<dbReference type="InterPro" id="IPR035919">
    <property type="entry name" value="EAL_sf"/>
</dbReference>
<dbReference type="InterPro" id="IPR029787">
    <property type="entry name" value="Nucleotide_cyclase"/>
</dbReference>
<dbReference type="SUPFAM" id="SSF141868">
    <property type="entry name" value="EAL domain-like"/>
    <property type="match status" value="1"/>
</dbReference>
<dbReference type="SMART" id="SM00267">
    <property type="entry name" value="GGDEF"/>
    <property type="match status" value="1"/>
</dbReference>
<feature type="transmembrane region" description="Helical" evidence="1">
    <location>
        <begin position="179"/>
        <end position="199"/>
    </location>
</feature>
<dbReference type="Pfam" id="PF00990">
    <property type="entry name" value="GGDEF"/>
    <property type="match status" value="1"/>
</dbReference>
<protein>
    <submittedName>
        <fullName evidence="4">EAL domain-containing protein</fullName>
    </submittedName>
</protein>
<dbReference type="Gene3D" id="3.30.70.270">
    <property type="match status" value="1"/>
</dbReference>
<evidence type="ECO:0000256" key="1">
    <source>
        <dbReference type="SAM" id="Phobius"/>
    </source>
</evidence>
<dbReference type="PROSITE" id="PS50883">
    <property type="entry name" value="EAL"/>
    <property type="match status" value="1"/>
</dbReference>
<dbReference type="KEGG" id="pacs:FAZ98_23745"/>
<dbReference type="NCBIfam" id="TIGR00254">
    <property type="entry name" value="GGDEF"/>
    <property type="match status" value="1"/>
</dbReference>
<feature type="transmembrane region" description="Helical" evidence="1">
    <location>
        <begin position="104"/>
        <end position="122"/>
    </location>
</feature>
<feature type="transmembrane region" description="Helical" evidence="1">
    <location>
        <begin position="39"/>
        <end position="56"/>
    </location>
</feature>
<evidence type="ECO:0000259" key="3">
    <source>
        <dbReference type="PROSITE" id="PS50887"/>
    </source>
</evidence>
<dbReference type="PROSITE" id="PS50887">
    <property type="entry name" value="GGDEF"/>
    <property type="match status" value="1"/>
</dbReference>
<dbReference type="CDD" id="cd01949">
    <property type="entry name" value="GGDEF"/>
    <property type="match status" value="1"/>
</dbReference>
<sequence length="645" mass="70887">MLSVLRQLIPRSLRTVLAKEEDAALLLARSRIFTYQLPMMYMLLLVNTWGLVLAHLNDLPVGLGLVCPLVLSGVCVLRMATWLRLRGKPFTLEMARKAVHRTNVLAVVLAASFSAWAISLLPHGGANLRFHVAFYMAITTIGIIFCLIHLLAAALAVTVIVDGAFVVTFLRSGNVTFEAIAIDAALVSVAMLVVFFRHYEHFRELVRAQGENYRLANLDSLTSLPNRRAFFAFLDVAYDTAKEAGRGLAVGIIDLDGFKPINDLHGHAFGDVVLQEVGKRLSPFATQGVAVARLGGDEFAIVVDYDCSEERLRELGRAVCAELSRPFIAGEMAIRVGATVGIAIFSAHSESARALFEHADYALYQGKRRSRGSVVIFSEAHKDAITRGARVAQALQSGDIETEISVAYQPIYSVSRRHTTGFEALARWTSSTLGTVSPAEFIPTAERIGFINELTVILLSKALRDARDWPEHLRLSFNLSAHDLASEDVVKTIGEIIEGSGFDPRRLDFEMTETAMIQDFEQVQRATRALRALGCGISLDDFGTGYSSMSYLCQLPVTRIKIDRAFTKQVCENATALSVVRTLLTLSRQMSLECVVEGVEHAEEMDCVASLGADLIQGFYRSRPLEAHALHAYLESERATSALYA</sequence>
<feature type="transmembrane region" description="Helical" evidence="1">
    <location>
        <begin position="134"/>
        <end position="167"/>
    </location>
</feature>
<evidence type="ECO:0000313" key="4">
    <source>
        <dbReference type="EMBL" id="QGZ64834.1"/>
    </source>
</evidence>
<keyword evidence="5" id="KW-1185">Reference proteome</keyword>
<name>A0A7Z2GNV6_9BURK</name>
<feature type="domain" description="GGDEF" evidence="3">
    <location>
        <begin position="246"/>
        <end position="379"/>
    </location>
</feature>
<keyword evidence="1" id="KW-0812">Transmembrane</keyword>
<keyword evidence="1" id="KW-1133">Transmembrane helix</keyword>
<proteinExistence type="predicted"/>
<dbReference type="PANTHER" id="PTHR44757:SF2">
    <property type="entry name" value="BIOFILM ARCHITECTURE MAINTENANCE PROTEIN MBAA"/>
    <property type="match status" value="1"/>
</dbReference>
<organism evidence="4 5">
    <name type="scientific">Paraburkholderia acidisoli</name>
    <dbReference type="NCBI Taxonomy" id="2571748"/>
    <lineage>
        <taxon>Bacteria</taxon>
        <taxon>Pseudomonadati</taxon>
        <taxon>Pseudomonadota</taxon>
        <taxon>Betaproteobacteria</taxon>
        <taxon>Burkholderiales</taxon>
        <taxon>Burkholderiaceae</taxon>
        <taxon>Paraburkholderia</taxon>
    </lineage>
</organism>
<dbReference type="InterPro" id="IPR043128">
    <property type="entry name" value="Rev_trsase/Diguanyl_cyclase"/>
</dbReference>
<accession>A0A7Z2GNV6</accession>
<dbReference type="PANTHER" id="PTHR44757">
    <property type="entry name" value="DIGUANYLATE CYCLASE DGCP"/>
    <property type="match status" value="1"/>
</dbReference>
<dbReference type="OrthoDB" id="9804951at2"/>
<dbReference type="CDD" id="cd01948">
    <property type="entry name" value="EAL"/>
    <property type="match status" value="1"/>
</dbReference>
<dbReference type="SUPFAM" id="SSF55073">
    <property type="entry name" value="Nucleotide cyclase"/>
    <property type="match status" value="1"/>
</dbReference>
<dbReference type="SMART" id="SM00052">
    <property type="entry name" value="EAL"/>
    <property type="match status" value="1"/>
</dbReference>
<dbReference type="Proteomes" id="UP000433577">
    <property type="component" value="Chromosome 3"/>
</dbReference>
<feature type="domain" description="EAL" evidence="2">
    <location>
        <begin position="388"/>
        <end position="638"/>
    </location>
</feature>
<dbReference type="EMBL" id="CP046915">
    <property type="protein sequence ID" value="QGZ64834.1"/>
    <property type="molecule type" value="Genomic_DNA"/>
</dbReference>
<dbReference type="AlphaFoldDB" id="A0A7Z2GNV6"/>
<gene>
    <name evidence="4" type="ORF">FAZ98_23745</name>
</gene>
<dbReference type="InterPro" id="IPR001633">
    <property type="entry name" value="EAL_dom"/>
</dbReference>
<evidence type="ECO:0000259" key="2">
    <source>
        <dbReference type="PROSITE" id="PS50883"/>
    </source>
</evidence>
<keyword evidence="1" id="KW-0472">Membrane</keyword>
<evidence type="ECO:0000313" key="5">
    <source>
        <dbReference type="Proteomes" id="UP000433577"/>
    </source>
</evidence>
<dbReference type="InterPro" id="IPR000160">
    <property type="entry name" value="GGDEF_dom"/>
</dbReference>
<dbReference type="Gene3D" id="3.20.20.450">
    <property type="entry name" value="EAL domain"/>
    <property type="match status" value="1"/>
</dbReference>
<dbReference type="Pfam" id="PF00563">
    <property type="entry name" value="EAL"/>
    <property type="match status" value="1"/>
</dbReference>
<dbReference type="RefSeq" id="WP_158954656.1">
    <property type="nucleotide sequence ID" value="NZ_CP046915.1"/>
</dbReference>